<reference evidence="12 13" key="1">
    <citation type="journal article" date="2024" name="Microbiology">
        <title>Methylomarinum rosea sp. nov., a novel halophilic methanotrophic bacterium from the hypersaline Lake Elton.</title>
        <authorList>
            <person name="Suleimanov R.Z."/>
            <person name="Oshkin I.Y."/>
            <person name="Danilova O.V."/>
            <person name="Suzina N.E."/>
            <person name="Dedysh S.N."/>
        </authorList>
    </citation>
    <scope>NUCLEOTIDE SEQUENCE [LARGE SCALE GENOMIC DNA]</scope>
    <source>
        <strain evidence="12 13">Ch1-1</strain>
    </source>
</reference>
<dbReference type="AlphaFoldDB" id="A0AAU7NXG8"/>
<evidence type="ECO:0000256" key="8">
    <source>
        <dbReference type="PROSITE-ProRule" id="PRU01360"/>
    </source>
</evidence>
<evidence type="ECO:0000259" key="11">
    <source>
        <dbReference type="Pfam" id="PF07715"/>
    </source>
</evidence>
<dbReference type="RefSeq" id="WP_349432011.1">
    <property type="nucleotide sequence ID" value="NZ_CP157743.1"/>
</dbReference>
<evidence type="ECO:0000256" key="4">
    <source>
        <dbReference type="ARBA" id="ARBA00022692"/>
    </source>
</evidence>
<comment type="subcellular location">
    <subcellularLocation>
        <location evidence="1 8">Cell outer membrane</location>
        <topology evidence="1 8">Multi-pass membrane protein</topology>
    </subcellularLocation>
</comment>
<dbReference type="Proteomes" id="UP001225378">
    <property type="component" value="Chromosome"/>
</dbReference>
<proteinExistence type="inferred from homology"/>
<sequence length="637" mass="72004">MLRIVGLLAALGSPLSRADQQQPYQDADDFFLADAPAVLTATRLKQPLASAPAAVTVIDKAMIKASGTKEIVELFRLVPGMQVGYRRGHLAAATYHGMSDELARGMQVLVDGHSIYNASFGGVTWDDYPLLIEDIERIEVIRGPNSATYGPNSFLGVINIITTDTAHDQGGKASFRAGSNDYYRGMGRYGGSWRDLSYRLSFLHQQDDGLEGLYDARRVDALSSRFDYRLTDRDVLQYNFGYSEDKSNVGDKGDPADPGRSAQANLLSQSFRWTHLKSADEQLVLRLTHIRREKDERFESLGMPIDNLTLTERLDFELQHVFQPFDQARMMWGVGSRLDRTRLPLWLGDGDDKSNVLYRVFGNIEWTFLDDFILNLGALLEKNAYTDIDVSPKIALNYLWSDQHSFRVMLSRASRMPTIGEQNLDVQKTVHSIIPVRVRTERTLKPVEVISVEAGHHGQFFDHTLTTDIKLAHQRFRRLTQFVLPNASEPVLEYTSANVANSLNAELQLDYQPNQQTLLHMGYSWINIDHDDGSHIDYAASAPHHTANILASYRFTEGWQTSVAYYYRGAMQYLRTPAPIGAFQRLDLIVQKSFKLADKQTLNLAVVHQNNLGSNDEFLEGEQLSDETFVEVSYRFE</sequence>
<feature type="domain" description="TonB-dependent receptor plug" evidence="11">
    <location>
        <begin position="48"/>
        <end position="157"/>
    </location>
</feature>
<feature type="domain" description="TonB-dependent receptor-like beta-barrel" evidence="10">
    <location>
        <begin position="179"/>
        <end position="606"/>
    </location>
</feature>
<evidence type="ECO:0000256" key="3">
    <source>
        <dbReference type="ARBA" id="ARBA00022452"/>
    </source>
</evidence>
<dbReference type="Gene3D" id="2.40.170.20">
    <property type="entry name" value="TonB-dependent receptor, beta-barrel domain"/>
    <property type="match status" value="1"/>
</dbReference>
<dbReference type="InterPro" id="IPR012910">
    <property type="entry name" value="Plug_dom"/>
</dbReference>
<keyword evidence="3 8" id="KW-1134">Transmembrane beta strand</keyword>
<evidence type="ECO:0000313" key="13">
    <source>
        <dbReference type="Proteomes" id="UP001225378"/>
    </source>
</evidence>
<dbReference type="InterPro" id="IPR037066">
    <property type="entry name" value="Plug_dom_sf"/>
</dbReference>
<dbReference type="PANTHER" id="PTHR30069">
    <property type="entry name" value="TONB-DEPENDENT OUTER MEMBRANE RECEPTOR"/>
    <property type="match status" value="1"/>
</dbReference>
<dbReference type="PROSITE" id="PS52016">
    <property type="entry name" value="TONB_DEPENDENT_REC_3"/>
    <property type="match status" value="1"/>
</dbReference>
<evidence type="ECO:0000256" key="5">
    <source>
        <dbReference type="ARBA" id="ARBA00023077"/>
    </source>
</evidence>
<dbReference type="GO" id="GO:0044718">
    <property type="term" value="P:siderophore transmembrane transport"/>
    <property type="evidence" value="ECO:0007669"/>
    <property type="project" value="TreeGrafter"/>
</dbReference>
<dbReference type="InterPro" id="IPR036942">
    <property type="entry name" value="Beta-barrel_TonB_sf"/>
</dbReference>
<dbReference type="EMBL" id="CP157743">
    <property type="protein sequence ID" value="XBS21311.1"/>
    <property type="molecule type" value="Genomic_DNA"/>
</dbReference>
<keyword evidence="12" id="KW-0675">Receptor</keyword>
<dbReference type="Gene3D" id="2.170.130.10">
    <property type="entry name" value="TonB-dependent receptor, plug domain"/>
    <property type="match status" value="1"/>
</dbReference>
<dbReference type="Pfam" id="PF07715">
    <property type="entry name" value="Plug"/>
    <property type="match status" value="1"/>
</dbReference>
<keyword evidence="5 9" id="KW-0798">TonB box</keyword>
<dbReference type="Pfam" id="PF00593">
    <property type="entry name" value="TonB_dep_Rec_b-barrel"/>
    <property type="match status" value="1"/>
</dbReference>
<name>A0AAU7NXG8_9GAMM</name>
<dbReference type="GO" id="GO:0009279">
    <property type="term" value="C:cell outer membrane"/>
    <property type="evidence" value="ECO:0007669"/>
    <property type="project" value="UniProtKB-SubCell"/>
</dbReference>
<keyword evidence="13" id="KW-1185">Reference proteome</keyword>
<evidence type="ECO:0000256" key="1">
    <source>
        <dbReference type="ARBA" id="ARBA00004571"/>
    </source>
</evidence>
<dbReference type="InterPro" id="IPR039426">
    <property type="entry name" value="TonB-dep_rcpt-like"/>
</dbReference>
<evidence type="ECO:0000259" key="10">
    <source>
        <dbReference type="Pfam" id="PF00593"/>
    </source>
</evidence>
<dbReference type="PANTHER" id="PTHR30069:SF27">
    <property type="entry name" value="BLL4766 PROTEIN"/>
    <property type="match status" value="1"/>
</dbReference>
<dbReference type="KEGG" id="mech:Q9L42_004075"/>
<accession>A0AAU7NXG8</accession>
<dbReference type="InterPro" id="IPR000531">
    <property type="entry name" value="Beta-barrel_TonB"/>
</dbReference>
<keyword evidence="7 8" id="KW-0998">Cell outer membrane</keyword>
<dbReference type="GO" id="GO:0015344">
    <property type="term" value="F:siderophore uptake transmembrane transporter activity"/>
    <property type="evidence" value="ECO:0007669"/>
    <property type="project" value="TreeGrafter"/>
</dbReference>
<organism evidence="12 13">
    <name type="scientific">Methylomarinum roseum</name>
    <dbReference type="NCBI Taxonomy" id="3067653"/>
    <lineage>
        <taxon>Bacteria</taxon>
        <taxon>Pseudomonadati</taxon>
        <taxon>Pseudomonadota</taxon>
        <taxon>Gammaproteobacteria</taxon>
        <taxon>Methylococcales</taxon>
        <taxon>Methylococcaceae</taxon>
        <taxon>Methylomarinum</taxon>
    </lineage>
</organism>
<evidence type="ECO:0000256" key="6">
    <source>
        <dbReference type="ARBA" id="ARBA00023136"/>
    </source>
</evidence>
<protein>
    <submittedName>
        <fullName evidence="12">TonB-dependent receptor</fullName>
    </submittedName>
</protein>
<evidence type="ECO:0000256" key="7">
    <source>
        <dbReference type="ARBA" id="ARBA00023237"/>
    </source>
</evidence>
<dbReference type="SUPFAM" id="SSF56935">
    <property type="entry name" value="Porins"/>
    <property type="match status" value="1"/>
</dbReference>
<keyword evidence="2 8" id="KW-0813">Transport</keyword>
<comment type="similarity">
    <text evidence="8 9">Belongs to the TonB-dependent receptor family.</text>
</comment>
<keyword evidence="6 8" id="KW-0472">Membrane</keyword>
<evidence type="ECO:0000313" key="12">
    <source>
        <dbReference type="EMBL" id="XBS21311.1"/>
    </source>
</evidence>
<evidence type="ECO:0000256" key="9">
    <source>
        <dbReference type="RuleBase" id="RU003357"/>
    </source>
</evidence>
<keyword evidence="4 8" id="KW-0812">Transmembrane</keyword>
<gene>
    <name evidence="12" type="ORF">Q9L42_004075</name>
</gene>
<evidence type="ECO:0000256" key="2">
    <source>
        <dbReference type="ARBA" id="ARBA00022448"/>
    </source>
</evidence>